<gene>
    <name evidence="12" type="ORF">BZ3500_MVSOF-1268-A1-R1_CHR2-3G05331</name>
</gene>
<evidence type="ECO:0000256" key="11">
    <source>
        <dbReference type="RuleBase" id="RU363075"/>
    </source>
</evidence>
<feature type="transmembrane region" description="Helical" evidence="11">
    <location>
        <begin position="450"/>
        <end position="469"/>
    </location>
</feature>
<evidence type="ECO:0000256" key="6">
    <source>
        <dbReference type="ARBA" id="ARBA00022692"/>
    </source>
</evidence>
<comment type="pathway">
    <text evidence="2">Glycolipid biosynthesis; glycosylphosphatidylinositol-anchor biosynthesis.</text>
</comment>
<feature type="transmembrane region" description="Helical" evidence="11">
    <location>
        <begin position="334"/>
        <end position="358"/>
    </location>
</feature>
<proteinExistence type="inferred from homology"/>
<dbReference type="GO" id="GO:0005789">
    <property type="term" value="C:endoplasmic reticulum membrane"/>
    <property type="evidence" value="ECO:0007669"/>
    <property type="project" value="UniProtKB-SubCell"/>
</dbReference>
<feature type="transmembrane region" description="Helical" evidence="11">
    <location>
        <begin position="395"/>
        <end position="413"/>
    </location>
</feature>
<dbReference type="Proteomes" id="UP000249723">
    <property type="component" value="Unassembled WGS sequence"/>
</dbReference>
<dbReference type="Pfam" id="PF03901">
    <property type="entry name" value="Glyco_transf_22"/>
    <property type="match status" value="1"/>
</dbReference>
<keyword evidence="13" id="KW-1185">Reference proteome</keyword>
<evidence type="ECO:0000256" key="2">
    <source>
        <dbReference type="ARBA" id="ARBA00004687"/>
    </source>
</evidence>
<name>A0A2X0KXM4_9BASI</name>
<keyword evidence="7 11" id="KW-0256">Endoplasmic reticulum</keyword>
<dbReference type="GO" id="GO:0000026">
    <property type="term" value="F:alpha-1,2-mannosyltransferase activity"/>
    <property type="evidence" value="ECO:0007669"/>
    <property type="project" value="TreeGrafter"/>
</dbReference>
<feature type="transmembrane region" description="Helical" evidence="11">
    <location>
        <begin position="419"/>
        <end position="438"/>
    </location>
</feature>
<accession>A0A2X0KXM4</accession>
<keyword evidence="9 11" id="KW-0472">Membrane</keyword>
<keyword evidence="5" id="KW-0808">Transferase</keyword>
<dbReference type="PANTHER" id="PTHR22760">
    <property type="entry name" value="GLYCOSYLTRANSFERASE"/>
    <property type="match status" value="1"/>
</dbReference>
<evidence type="ECO:0000256" key="7">
    <source>
        <dbReference type="ARBA" id="ARBA00022824"/>
    </source>
</evidence>
<dbReference type="EC" id="2.4.1.-" evidence="11"/>
<comment type="subcellular location">
    <subcellularLocation>
        <location evidence="1 11">Endoplasmic reticulum membrane</location>
        <topology evidence="1 11">Multi-pass membrane protein</topology>
    </subcellularLocation>
</comment>
<evidence type="ECO:0000256" key="1">
    <source>
        <dbReference type="ARBA" id="ARBA00004477"/>
    </source>
</evidence>
<dbReference type="AlphaFoldDB" id="A0A2X0KXM4"/>
<evidence type="ECO:0000256" key="9">
    <source>
        <dbReference type="ARBA" id="ARBA00023136"/>
    </source>
</evidence>
<keyword evidence="8 11" id="KW-1133">Transmembrane helix</keyword>
<sequence length="629" mass="69722">MVGSNSTNEVERGQEVSQEGLLNLPPGPYRRFKLAAGRGATRTHAHSPTAGVWKRIRTLKLAQLLKDRRWQLLVVLRLLVALSSQSVIHPDEHFQNPELAAAWIFDYSNTGQGPLKTWEWLDQDPVRSVFPVAASTGVVFQLLRLVLGPRQSELVCLPEAFFLFLLTLIIDICLQSIARSNTPALVFATSPIVFAFLVRPFSNSLEAILLALTSFVAHGILTQPPSKLHYATYGLVTSLGVFTRISFLFFTLPLVLAILCRELLSRSSTLVRTATRGAPAVLALGLLSTVLVSIDTYYYRGTLSSKHWVLAPLNLLRYNVATTNLETHGLHPRYLHIVLNWPMLFGAGLWAATAAVLARKAVPASAPKVVTKRKKKGKAKVEAIPAKNLTGLDGVLLPAACFVVPTLLLSLQPHQEPRFLVPLIVPLSLLISKAFFLSTGTSAARRKYQLFWSLWCLHTILFTLIFGYLHQGGLLPTLIRLNESLRSNAFDSAQSVDIIFWRTFMPPRHLLVPLRSESVDCPFISWTEFTQIIYPLLISATPLQVTIKDVAGAPLSELLTIIHNSNSSRTLLVTPAYAYDALLSGNIDFARPLYGSRSLGIHLDMDRLQDMVGVDWRRLGMGVWEVGHT</sequence>
<dbReference type="STRING" id="289078.A0A2X0KXM4"/>
<feature type="transmembrane region" description="Helical" evidence="11">
    <location>
        <begin position="183"/>
        <end position="198"/>
    </location>
</feature>
<evidence type="ECO:0000256" key="4">
    <source>
        <dbReference type="ARBA" id="ARBA00022676"/>
    </source>
</evidence>
<protein>
    <recommendedName>
        <fullName evidence="11">Mannosyltransferase</fullName>
        <ecNumber evidence="11">2.4.1.-</ecNumber>
    </recommendedName>
</protein>
<feature type="transmembrane region" description="Helical" evidence="11">
    <location>
        <begin position="205"/>
        <end position="221"/>
    </location>
</feature>
<keyword evidence="6 11" id="KW-0812">Transmembrane</keyword>
<evidence type="ECO:0000313" key="13">
    <source>
        <dbReference type="Proteomes" id="UP000249723"/>
    </source>
</evidence>
<dbReference type="InterPro" id="IPR005599">
    <property type="entry name" value="GPI_mannosylTrfase"/>
</dbReference>
<keyword evidence="3" id="KW-0337">GPI-anchor biosynthesis</keyword>
<evidence type="ECO:0000256" key="10">
    <source>
        <dbReference type="ARBA" id="ARBA00038466"/>
    </source>
</evidence>
<reference evidence="13" key="1">
    <citation type="submission" date="2016-10" db="EMBL/GenBank/DDBJ databases">
        <authorList>
            <person name="Jeantristanb JTB J.-T."/>
            <person name="Ricardo R."/>
        </authorList>
    </citation>
    <scope>NUCLEOTIDE SEQUENCE [LARGE SCALE GENOMIC DNA]</scope>
</reference>
<dbReference type="EMBL" id="FMWP01000011">
    <property type="protein sequence ID" value="SCZ87863.1"/>
    <property type="molecule type" value="Genomic_DNA"/>
</dbReference>
<feature type="transmembrane region" description="Helical" evidence="11">
    <location>
        <begin position="280"/>
        <end position="299"/>
    </location>
</feature>
<evidence type="ECO:0000256" key="3">
    <source>
        <dbReference type="ARBA" id="ARBA00022502"/>
    </source>
</evidence>
<dbReference type="PANTHER" id="PTHR22760:SF3">
    <property type="entry name" value="GPI MANNOSYLTRANSFERASE 4"/>
    <property type="match status" value="1"/>
</dbReference>
<feature type="transmembrane region" description="Helical" evidence="11">
    <location>
        <begin position="241"/>
        <end position="259"/>
    </location>
</feature>
<evidence type="ECO:0000256" key="8">
    <source>
        <dbReference type="ARBA" id="ARBA00022989"/>
    </source>
</evidence>
<dbReference type="GO" id="GO:0006506">
    <property type="term" value="P:GPI anchor biosynthetic process"/>
    <property type="evidence" value="ECO:0007669"/>
    <property type="project" value="UniProtKB-KW"/>
</dbReference>
<evidence type="ECO:0000313" key="12">
    <source>
        <dbReference type="EMBL" id="SCZ87863.1"/>
    </source>
</evidence>
<comment type="similarity">
    <text evidence="10">Belongs to the glycosyltransferase 22 family. PIGZ subfamily.</text>
</comment>
<evidence type="ECO:0000256" key="5">
    <source>
        <dbReference type="ARBA" id="ARBA00022679"/>
    </source>
</evidence>
<keyword evidence="4 11" id="KW-0328">Glycosyltransferase</keyword>
<dbReference type="OrthoDB" id="10066429at2759"/>
<organism evidence="12 13">
    <name type="scientific">Microbotryum saponariae</name>
    <dbReference type="NCBI Taxonomy" id="289078"/>
    <lineage>
        <taxon>Eukaryota</taxon>
        <taxon>Fungi</taxon>
        <taxon>Dikarya</taxon>
        <taxon>Basidiomycota</taxon>
        <taxon>Pucciniomycotina</taxon>
        <taxon>Microbotryomycetes</taxon>
        <taxon>Microbotryales</taxon>
        <taxon>Microbotryaceae</taxon>
        <taxon>Microbotryum</taxon>
    </lineage>
</organism>